<sequence>MTTGERQLQFQSRYQMGRSLTLPLCLLVLAGNNGVAFTPWVALPGEYTPNVHHPLLPGTPPCRVETTNRSKGGNEWYADAKGGVHKIVPYLFDLTTFSLTLKPCCPCAKSQSPECSEADSRTGFTEYPSYTPALEPGGLMVRFQIWGQIVRGSNLRSNSFNFRSVESNKGVECSNAFIISSRFKITRSTPE</sequence>
<dbReference type="Proteomes" id="UP000499080">
    <property type="component" value="Unassembled WGS sequence"/>
</dbReference>
<gene>
    <name evidence="1" type="ORF">AVEN_211557_1</name>
</gene>
<dbReference type="OrthoDB" id="6459070at2759"/>
<reference evidence="1 2" key="1">
    <citation type="journal article" date="2019" name="Sci. Rep.">
        <title>Orb-weaving spider Araneus ventricosus genome elucidates the spidroin gene catalogue.</title>
        <authorList>
            <person name="Kono N."/>
            <person name="Nakamura H."/>
            <person name="Ohtoshi R."/>
            <person name="Moran D.A.P."/>
            <person name="Shinohara A."/>
            <person name="Yoshida Y."/>
            <person name="Fujiwara M."/>
            <person name="Mori M."/>
            <person name="Tomita M."/>
            <person name="Arakawa K."/>
        </authorList>
    </citation>
    <scope>NUCLEOTIDE SEQUENCE [LARGE SCALE GENOMIC DNA]</scope>
</reference>
<dbReference type="AlphaFoldDB" id="A0A4Y2D6R6"/>
<accession>A0A4Y2D6R6</accession>
<organism evidence="1 2">
    <name type="scientific">Araneus ventricosus</name>
    <name type="common">Orbweaver spider</name>
    <name type="synonym">Epeira ventricosa</name>
    <dbReference type="NCBI Taxonomy" id="182803"/>
    <lineage>
        <taxon>Eukaryota</taxon>
        <taxon>Metazoa</taxon>
        <taxon>Ecdysozoa</taxon>
        <taxon>Arthropoda</taxon>
        <taxon>Chelicerata</taxon>
        <taxon>Arachnida</taxon>
        <taxon>Araneae</taxon>
        <taxon>Araneomorphae</taxon>
        <taxon>Entelegynae</taxon>
        <taxon>Araneoidea</taxon>
        <taxon>Araneidae</taxon>
        <taxon>Araneus</taxon>
    </lineage>
</organism>
<dbReference type="EMBL" id="BGPR01000313">
    <property type="protein sequence ID" value="GBM12371.1"/>
    <property type="molecule type" value="Genomic_DNA"/>
</dbReference>
<protein>
    <submittedName>
        <fullName evidence="1">Uncharacterized protein</fullName>
    </submittedName>
</protein>
<keyword evidence="2" id="KW-1185">Reference proteome</keyword>
<proteinExistence type="predicted"/>
<comment type="caution">
    <text evidence="1">The sequence shown here is derived from an EMBL/GenBank/DDBJ whole genome shotgun (WGS) entry which is preliminary data.</text>
</comment>
<evidence type="ECO:0000313" key="2">
    <source>
        <dbReference type="Proteomes" id="UP000499080"/>
    </source>
</evidence>
<evidence type="ECO:0000313" key="1">
    <source>
        <dbReference type="EMBL" id="GBM12371.1"/>
    </source>
</evidence>
<name>A0A4Y2D6R6_ARAVE</name>